<evidence type="ECO:0000313" key="4">
    <source>
        <dbReference type="Proteomes" id="UP000325286"/>
    </source>
</evidence>
<dbReference type="Proteomes" id="UP000325286">
    <property type="component" value="Chromosome"/>
</dbReference>
<dbReference type="KEGG" id="rul:UC8_20940"/>
<feature type="compositionally biased region" description="Polar residues" evidence="1">
    <location>
        <begin position="230"/>
        <end position="239"/>
    </location>
</feature>
<evidence type="ECO:0000256" key="2">
    <source>
        <dbReference type="SAM" id="Phobius"/>
    </source>
</evidence>
<sequence>MLPLSYLLCSILCVAILATLGAERKLRSLILLPLTLLVTLAAWLYGDAAAGALPGGGGPFPWAWFPLAAAWLAALAGASGSRVVPLAVLLLAGLAAWGFADSAALTSPDSPAPSTAPVVPASPATAVALAAHRTLAVALAAVALAALTRLGSGFPQGAQLQNWRFLSQLSGGMLLGLILSLAYLYFVQDRPLGLAPRIAWTVLLAETIAAFCVYRGVHAVTQPDTSVKANAPAQSNADIKSNAPVKPNAGGAAGDGDWDGSADRPGRSIGAARATALLVLFALAGGGLSLIPIILNGATRLGE</sequence>
<feature type="transmembrane region" description="Helical" evidence="2">
    <location>
        <begin position="120"/>
        <end position="144"/>
    </location>
</feature>
<feature type="transmembrane region" description="Helical" evidence="2">
    <location>
        <begin position="29"/>
        <end position="46"/>
    </location>
</feature>
<feature type="transmembrane region" description="Helical" evidence="2">
    <location>
        <begin position="83"/>
        <end position="100"/>
    </location>
</feature>
<feature type="transmembrane region" description="Helical" evidence="2">
    <location>
        <begin position="58"/>
        <end position="76"/>
    </location>
</feature>
<reference evidence="3 4" key="1">
    <citation type="submission" date="2019-08" db="EMBL/GenBank/DDBJ databases">
        <title>Deep-cultivation of Planctomycetes and their phenomic and genomic characterization uncovers novel biology.</title>
        <authorList>
            <person name="Wiegand S."/>
            <person name="Jogler M."/>
            <person name="Boedeker C."/>
            <person name="Pinto D."/>
            <person name="Vollmers J."/>
            <person name="Rivas-Marin E."/>
            <person name="Kohn T."/>
            <person name="Peeters S.H."/>
            <person name="Heuer A."/>
            <person name="Rast P."/>
            <person name="Oberbeckmann S."/>
            <person name="Bunk B."/>
            <person name="Jeske O."/>
            <person name="Meyerdierks A."/>
            <person name="Storesund J.E."/>
            <person name="Kallscheuer N."/>
            <person name="Luecker S."/>
            <person name="Lage O.M."/>
            <person name="Pohl T."/>
            <person name="Merkel B.J."/>
            <person name="Hornburger P."/>
            <person name="Mueller R.-W."/>
            <person name="Bruemmer F."/>
            <person name="Labrenz M."/>
            <person name="Spormann A.M."/>
            <person name="Op den Camp H."/>
            <person name="Overmann J."/>
            <person name="Amann R."/>
            <person name="Jetten M.S.M."/>
            <person name="Mascher T."/>
            <person name="Medema M.H."/>
            <person name="Devos D.P."/>
            <person name="Kaster A.-K."/>
            <person name="Ovreas L."/>
            <person name="Rohde M."/>
            <person name="Galperin M.Y."/>
            <person name="Jogler C."/>
        </authorList>
    </citation>
    <scope>NUCLEOTIDE SEQUENCE [LARGE SCALE GENOMIC DNA]</scope>
    <source>
        <strain evidence="3 4">UC8</strain>
    </source>
</reference>
<feature type="region of interest" description="Disordered" evidence="1">
    <location>
        <begin position="230"/>
        <end position="260"/>
    </location>
</feature>
<dbReference type="EMBL" id="CP042914">
    <property type="protein sequence ID" value="QEG40090.1"/>
    <property type="molecule type" value="Genomic_DNA"/>
</dbReference>
<keyword evidence="4" id="KW-1185">Reference proteome</keyword>
<evidence type="ECO:0000256" key="1">
    <source>
        <dbReference type="SAM" id="MobiDB-lite"/>
    </source>
</evidence>
<keyword evidence="2" id="KW-0812">Transmembrane</keyword>
<protein>
    <submittedName>
        <fullName evidence="3">Uncharacterized protein</fullName>
    </submittedName>
</protein>
<keyword evidence="2" id="KW-0472">Membrane</keyword>
<accession>A0A5B9QR10</accession>
<organism evidence="3 4">
    <name type="scientific">Roseimaritima ulvae</name>
    <dbReference type="NCBI Taxonomy" id="980254"/>
    <lineage>
        <taxon>Bacteria</taxon>
        <taxon>Pseudomonadati</taxon>
        <taxon>Planctomycetota</taxon>
        <taxon>Planctomycetia</taxon>
        <taxon>Pirellulales</taxon>
        <taxon>Pirellulaceae</taxon>
        <taxon>Roseimaritima</taxon>
    </lineage>
</organism>
<evidence type="ECO:0000313" key="3">
    <source>
        <dbReference type="EMBL" id="QEG40090.1"/>
    </source>
</evidence>
<feature type="transmembrane region" description="Helical" evidence="2">
    <location>
        <begin position="6"/>
        <end position="22"/>
    </location>
</feature>
<feature type="transmembrane region" description="Helical" evidence="2">
    <location>
        <begin position="198"/>
        <end position="217"/>
    </location>
</feature>
<gene>
    <name evidence="3" type="ORF">UC8_20940</name>
</gene>
<keyword evidence="2" id="KW-1133">Transmembrane helix</keyword>
<feature type="transmembrane region" description="Helical" evidence="2">
    <location>
        <begin position="274"/>
        <end position="295"/>
    </location>
</feature>
<dbReference type="AlphaFoldDB" id="A0A5B9QR10"/>
<proteinExistence type="predicted"/>
<name>A0A5B9QR10_9BACT</name>
<feature type="transmembrane region" description="Helical" evidence="2">
    <location>
        <begin position="165"/>
        <end position="186"/>
    </location>
</feature>